<accession>A0A9Q4CLQ5</accession>
<dbReference type="PANTHER" id="PTHR34496">
    <property type="entry name" value="GLCNAC TRANSFERASE-RELATED"/>
    <property type="match status" value="1"/>
</dbReference>
<evidence type="ECO:0000313" key="2">
    <source>
        <dbReference type="Proteomes" id="UP001076655"/>
    </source>
</evidence>
<dbReference type="Gene3D" id="3.90.550.10">
    <property type="entry name" value="Spore Coat Polysaccharide Biosynthesis Protein SpsA, Chain A"/>
    <property type="match status" value="1"/>
</dbReference>
<organism evidence="1 2">
    <name type="scientific">Morganella morganii</name>
    <name type="common">Proteus morganii</name>
    <dbReference type="NCBI Taxonomy" id="582"/>
    <lineage>
        <taxon>Bacteria</taxon>
        <taxon>Pseudomonadati</taxon>
        <taxon>Pseudomonadota</taxon>
        <taxon>Gammaproteobacteria</taxon>
        <taxon>Enterobacterales</taxon>
        <taxon>Morganellaceae</taxon>
        <taxon>Morganella</taxon>
    </lineage>
</organism>
<dbReference type="PANTHER" id="PTHR34496:SF10">
    <property type="entry name" value="GLCNAC TRANSFERASE"/>
    <property type="match status" value="1"/>
</dbReference>
<comment type="caution">
    <text evidence="1">The sequence shown here is derived from an EMBL/GenBank/DDBJ whole genome shotgun (WGS) entry which is preliminary data.</text>
</comment>
<reference evidence="1" key="1">
    <citation type="submission" date="2022-08" db="EMBL/GenBank/DDBJ databases">
        <authorList>
            <person name="Dale J.L."/>
        </authorList>
    </citation>
    <scope>NUCLEOTIDE SEQUENCE</scope>
    <source>
        <strain evidence="1">2022EL-00758</strain>
    </source>
</reference>
<dbReference type="CDD" id="cd00761">
    <property type="entry name" value="Glyco_tranf_GTA_type"/>
    <property type="match status" value="1"/>
</dbReference>
<protein>
    <submittedName>
        <fullName evidence="1">UDP-N-acetylglucosamine-transferase</fullName>
    </submittedName>
</protein>
<sequence>MKNTIFISIASYRDSELIPTLKNMVENSASPEKLFISVCWQDEKRDFSVFTDAGATEKDYSESNPDVIRLNYQGATINVHFVQYYQAQGACWARHCCEQYYTDEDYFLQIDSHCRFIPDWDSRLIEYYLSLKKDFRKPIISGYPPAYTPATEDKEEVRHETFARMVFNQFNDGDIPSFNPIPFLDDKQYTRGCFLAGGFTFAAGQFVLDVPNDPQVFFLGEEISMSARAFTHGYDVIYPNKIFLYHFYSRSGCDRIWGDHTQEKKEKKVVEKSWFERDQLSKERVRQVLGIQHSDDIILGKYSLGTERTLEEYEYLTGIMFSEQLIVKELLSNNKPCCFDYIPASREAWIAQLYSDYCQTIKINKSELSANDDNIDYWSLGIFTEDNQLIAMQRLTSEELTKQESGDDQNIYQFEIKLKDKTHLVPKKLRLAPFFTECGWGETVEKVW</sequence>
<evidence type="ECO:0000313" key="1">
    <source>
        <dbReference type="EMBL" id="MCY0789470.1"/>
    </source>
</evidence>
<dbReference type="RefSeq" id="WP_260249546.1">
    <property type="nucleotide sequence ID" value="NZ_JALMEJ010000008.1"/>
</dbReference>
<name>A0A9Q4CLQ5_MORMO</name>
<gene>
    <name evidence="1" type="ORF">N0392_07185</name>
</gene>
<dbReference type="Proteomes" id="UP001076655">
    <property type="component" value="Unassembled WGS sequence"/>
</dbReference>
<proteinExistence type="predicted"/>
<dbReference type="InterPro" id="IPR021067">
    <property type="entry name" value="Glycosyltransferase"/>
</dbReference>
<dbReference type="Pfam" id="PF11397">
    <property type="entry name" value="GlcNAc"/>
    <property type="match status" value="2"/>
</dbReference>
<dbReference type="AlphaFoldDB" id="A0A9Q4CLQ5"/>
<dbReference type="EMBL" id="JAPNMI010000003">
    <property type="protein sequence ID" value="MCY0789470.1"/>
    <property type="molecule type" value="Genomic_DNA"/>
</dbReference>
<dbReference type="InterPro" id="IPR029044">
    <property type="entry name" value="Nucleotide-diphossugar_trans"/>
</dbReference>
<dbReference type="SUPFAM" id="SSF53448">
    <property type="entry name" value="Nucleotide-diphospho-sugar transferases"/>
    <property type="match status" value="1"/>
</dbReference>